<feature type="transmembrane region" description="Helical" evidence="1">
    <location>
        <begin position="58"/>
        <end position="78"/>
    </location>
</feature>
<organism evidence="3 4">
    <name type="scientific">Paenibacillus filicis</name>
    <dbReference type="NCBI Taxonomy" id="669464"/>
    <lineage>
        <taxon>Bacteria</taxon>
        <taxon>Bacillati</taxon>
        <taxon>Bacillota</taxon>
        <taxon>Bacilli</taxon>
        <taxon>Bacillales</taxon>
        <taxon>Paenibacillaceae</taxon>
        <taxon>Paenibacillus</taxon>
    </lineage>
</organism>
<protein>
    <submittedName>
        <fullName evidence="3">DUF418 domain-containing protein</fullName>
    </submittedName>
</protein>
<dbReference type="Pfam" id="PF04235">
    <property type="entry name" value="DUF418"/>
    <property type="match status" value="1"/>
</dbReference>
<keyword evidence="4" id="KW-1185">Reference proteome</keyword>
<feature type="transmembrane region" description="Helical" evidence="1">
    <location>
        <begin position="239"/>
        <end position="258"/>
    </location>
</feature>
<evidence type="ECO:0000313" key="4">
    <source>
        <dbReference type="Proteomes" id="UP001469365"/>
    </source>
</evidence>
<feature type="transmembrane region" description="Helical" evidence="1">
    <location>
        <begin position="200"/>
        <end position="219"/>
    </location>
</feature>
<evidence type="ECO:0000259" key="2">
    <source>
        <dbReference type="Pfam" id="PF04235"/>
    </source>
</evidence>
<dbReference type="InterPro" id="IPR052529">
    <property type="entry name" value="Bact_Transport_Assoc"/>
</dbReference>
<feature type="transmembrane region" description="Helical" evidence="1">
    <location>
        <begin position="264"/>
        <end position="285"/>
    </location>
</feature>
<accession>A0ABU9DG84</accession>
<dbReference type="PANTHER" id="PTHR30590">
    <property type="entry name" value="INNER MEMBRANE PROTEIN"/>
    <property type="match status" value="1"/>
</dbReference>
<evidence type="ECO:0000256" key="1">
    <source>
        <dbReference type="SAM" id="Phobius"/>
    </source>
</evidence>
<feature type="transmembrane region" description="Helical" evidence="1">
    <location>
        <begin position="335"/>
        <end position="354"/>
    </location>
</feature>
<feature type="transmembrane region" description="Helical" evidence="1">
    <location>
        <begin position="138"/>
        <end position="157"/>
    </location>
</feature>
<sequence length="388" mass="43065">MNSTKPRLEAIDIIRGVALLGVLIANMRFFNTSSLAIALHIDPWTSTADRVVKKAVELLVAGKFISIFSFLFGFGVVMMRDNALAQGLPFKGSLTRRLLALMAFGLLHGLLIWYGDILFHYALLGLLLIPLAGRKPKTLLVCSMILVALVPCLLLLTNSPGPFPVTPELETIITNHSYLYGEAPYSLLAMQRVNDWVGSFFNQLTFYPHLLGMFLLGSYFAKRRLLHDIPGNRAVLRRLCVWIGGAFAILSALTFLPVQKWADLAMIASWPLGAVFSLTALALLLQTKRGQIWLRPFGSVGRMAFTNYILQSVIGTLIFYSYGLGLHGQVGHATGLLLSLGIFAVQMLLSRLWLQRFRMGPLERIWRALTYGKHHRSPLTAEPRGTSA</sequence>
<comment type="caution">
    <text evidence="3">The sequence shown here is derived from an EMBL/GenBank/DDBJ whole genome shotgun (WGS) entry which is preliminary data.</text>
</comment>
<keyword evidence="1" id="KW-0472">Membrane</keyword>
<gene>
    <name evidence="3" type="ORF">WMW72_05050</name>
</gene>
<dbReference type="EMBL" id="JBBPCC010000002">
    <property type="protein sequence ID" value="MEK8127276.1"/>
    <property type="molecule type" value="Genomic_DNA"/>
</dbReference>
<dbReference type="Proteomes" id="UP001469365">
    <property type="component" value="Unassembled WGS sequence"/>
</dbReference>
<name>A0ABU9DG84_9BACL</name>
<keyword evidence="1" id="KW-0812">Transmembrane</keyword>
<feature type="transmembrane region" description="Helical" evidence="1">
    <location>
        <begin position="305"/>
        <end position="323"/>
    </location>
</feature>
<evidence type="ECO:0000313" key="3">
    <source>
        <dbReference type="EMBL" id="MEK8127276.1"/>
    </source>
</evidence>
<feature type="transmembrane region" description="Helical" evidence="1">
    <location>
        <begin position="98"/>
        <end position="131"/>
    </location>
</feature>
<reference evidence="3 4" key="1">
    <citation type="submission" date="2024-04" db="EMBL/GenBank/DDBJ databases">
        <title>draft genome sequnece of Paenibacillus filicis.</title>
        <authorList>
            <person name="Kim D.-U."/>
        </authorList>
    </citation>
    <scope>NUCLEOTIDE SEQUENCE [LARGE SCALE GENOMIC DNA]</scope>
    <source>
        <strain evidence="3 4">KACC14197</strain>
    </source>
</reference>
<dbReference type="PANTHER" id="PTHR30590:SF2">
    <property type="entry name" value="INNER MEMBRANE PROTEIN"/>
    <property type="match status" value="1"/>
</dbReference>
<feature type="domain" description="DUF418" evidence="2">
    <location>
        <begin position="221"/>
        <end position="373"/>
    </location>
</feature>
<dbReference type="InterPro" id="IPR007349">
    <property type="entry name" value="DUF418"/>
</dbReference>
<keyword evidence="1" id="KW-1133">Transmembrane helix</keyword>
<proteinExistence type="predicted"/>